<keyword evidence="7" id="KW-1185">Reference proteome</keyword>
<accession>A0A835SHE3</accession>
<dbReference type="SUPFAM" id="SSF52058">
    <property type="entry name" value="L domain-like"/>
    <property type="match status" value="1"/>
</dbReference>
<gene>
    <name evidence="6" type="ORF">HXX76_015338</name>
</gene>
<comment type="caution">
    <text evidence="6">The sequence shown here is derived from an EMBL/GenBank/DDBJ whole genome shotgun (WGS) entry which is preliminary data.</text>
</comment>
<dbReference type="GO" id="GO:0005930">
    <property type="term" value="C:axoneme"/>
    <property type="evidence" value="ECO:0007669"/>
    <property type="project" value="UniProtKB-SubCell"/>
</dbReference>
<evidence type="ECO:0000256" key="2">
    <source>
        <dbReference type="ARBA" id="ARBA00022614"/>
    </source>
</evidence>
<evidence type="ECO:0000313" key="6">
    <source>
        <dbReference type="EMBL" id="KAG2423468.1"/>
    </source>
</evidence>
<feature type="region of interest" description="Disordered" evidence="5">
    <location>
        <begin position="1867"/>
        <end position="1888"/>
    </location>
</feature>
<keyword evidence="3" id="KW-0677">Repeat</keyword>
<feature type="compositionally biased region" description="Low complexity" evidence="5">
    <location>
        <begin position="1450"/>
        <end position="1459"/>
    </location>
</feature>
<dbReference type="Proteomes" id="UP000650467">
    <property type="component" value="Unassembled WGS sequence"/>
</dbReference>
<evidence type="ECO:0000256" key="3">
    <source>
        <dbReference type="ARBA" id="ARBA00022737"/>
    </source>
</evidence>
<evidence type="ECO:0000313" key="7">
    <source>
        <dbReference type="Proteomes" id="UP000650467"/>
    </source>
</evidence>
<keyword evidence="2" id="KW-0433">Leucine-rich repeat</keyword>
<dbReference type="InterPro" id="IPR003591">
    <property type="entry name" value="Leu-rich_rpt_typical-subtyp"/>
</dbReference>
<evidence type="ECO:0000256" key="4">
    <source>
        <dbReference type="SAM" id="Coils"/>
    </source>
</evidence>
<dbReference type="PANTHER" id="PTHR48051:SF1">
    <property type="entry name" value="RAS SUPPRESSOR PROTEIN 1"/>
    <property type="match status" value="1"/>
</dbReference>
<feature type="region of interest" description="Disordered" evidence="5">
    <location>
        <begin position="1439"/>
        <end position="1462"/>
    </location>
</feature>
<dbReference type="InterPro" id="IPR032675">
    <property type="entry name" value="LRR_dom_sf"/>
</dbReference>
<feature type="coiled-coil region" evidence="4">
    <location>
        <begin position="639"/>
        <end position="691"/>
    </location>
</feature>
<dbReference type="InterPro" id="IPR001611">
    <property type="entry name" value="Leu-rich_rpt"/>
</dbReference>
<dbReference type="OrthoDB" id="551585at2759"/>
<feature type="coiled-coil region" evidence="4">
    <location>
        <begin position="510"/>
        <end position="586"/>
    </location>
</feature>
<name>A0A835SHE3_CHLIN</name>
<dbReference type="SMART" id="SM00369">
    <property type="entry name" value="LRR_TYP"/>
    <property type="match status" value="6"/>
</dbReference>
<evidence type="ECO:0000256" key="1">
    <source>
        <dbReference type="ARBA" id="ARBA00004430"/>
    </source>
</evidence>
<feature type="region of interest" description="Disordered" evidence="5">
    <location>
        <begin position="1212"/>
        <end position="1287"/>
    </location>
</feature>
<feature type="compositionally biased region" description="Basic and acidic residues" evidence="5">
    <location>
        <begin position="364"/>
        <end position="375"/>
    </location>
</feature>
<dbReference type="Gene3D" id="3.80.10.10">
    <property type="entry name" value="Ribonuclease Inhibitor"/>
    <property type="match status" value="1"/>
</dbReference>
<dbReference type="EMBL" id="JAEHOC010000079">
    <property type="protein sequence ID" value="KAG2423468.1"/>
    <property type="molecule type" value="Genomic_DNA"/>
</dbReference>
<evidence type="ECO:0000256" key="5">
    <source>
        <dbReference type="SAM" id="MobiDB-lite"/>
    </source>
</evidence>
<keyword evidence="4" id="KW-0175">Coiled coil</keyword>
<dbReference type="Pfam" id="PF13855">
    <property type="entry name" value="LRR_8"/>
    <property type="match status" value="1"/>
</dbReference>
<feature type="compositionally biased region" description="Low complexity" evidence="5">
    <location>
        <begin position="1"/>
        <end position="24"/>
    </location>
</feature>
<protein>
    <submittedName>
        <fullName evidence="6">Uncharacterized protein</fullName>
    </submittedName>
</protein>
<dbReference type="PANTHER" id="PTHR48051">
    <property type="match status" value="1"/>
</dbReference>
<dbReference type="InterPro" id="IPR050216">
    <property type="entry name" value="LRR_domain-containing"/>
</dbReference>
<feature type="region of interest" description="Disordered" evidence="5">
    <location>
        <begin position="1"/>
        <end position="31"/>
    </location>
</feature>
<dbReference type="SMART" id="SM00364">
    <property type="entry name" value="LRR_BAC"/>
    <property type="match status" value="4"/>
</dbReference>
<comment type="subcellular location">
    <subcellularLocation>
        <location evidence="1">Cytoplasm</location>
        <location evidence="1">Cytoskeleton</location>
        <location evidence="1">Cilium axoneme</location>
    </subcellularLocation>
</comment>
<feature type="region of interest" description="Disordered" evidence="5">
    <location>
        <begin position="487"/>
        <end position="509"/>
    </location>
</feature>
<organism evidence="6 7">
    <name type="scientific">Chlamydomonas incerta</name>
    <dbReference type="NCBI Taxonomy" id="51695"/>
    <lineage>
        <taxon>Eukaryota</taxon>
        <taxon>Viridiplantae</taxon>
        <taxon>Chlorophyta</taxon>
        <taxon>core chlorophytes</taxon>
        <taxon>Chlorophyceae</taxon>
        <taxon>CS clade</taxon>
        <taxon>Chlamydomonadales</taxon>
        <taxon>Chlamydomonadaceae</taxon>
        <taxon>Chlamydomonas</taxon>
    </lineage>
</organism>
<feature type="region of interest" description="Disordered" evidence="5">
    <location>
        <begin position="754"/>
        <end position="775"/>
    </location>
</feature>
<feature type="region of interest" description="Disordered" evidence="5">
    <location>
        <begin position="341"/>
        <end position="407"/>
    </location>
</feature>
<reference evidence="6" key="1">
    <citation type="journal article" date="2020" name="bioRxiv">
        <title>Comparative genomics of Chlamydomonas.</title>
        <authorList>
            <person name="Craig R.J."/>
            <person name="Hasan A.R."/>
            <person name="Ness R.W."/>
            <person name="Keightley P.D."/>
        </authorList>
    </citation>
    <scope>NUCLEOTIDE SEQUENCE</scope>
    <source>
        <strain evidence="6">SAG 7.73</strain>
    </source>
</reference>
<feature type="compositionally biased region" description="Low complexity" evidence="5">
    <location>
        <begin position="1228"/>
        <end position="1287"/>
    </location>
</feature>
<feature type="region of interest" description="Disordered" evidence="5">
    <location>
        <begin position="435"/>
        <end position="456"/>
    </location>
</feature>
<sequence length="1963" mass="196884">MAYATAPAAAQPPIASSATSSQPQLAPRTRVAQDILGDQPPGAAIPGTSEPPATAAVAAAVVAVPAPTEQDELCELAAAGIIVACQMDGDGVCDVSMRGITRLPPALTKYFRAEGALVRELQLQGNRLTAACLPPLHLLPALTALDLSSNLLEQVPADVGCLGRLRDLDLSRNEELRELPQQLCDLTALTRLDLSHCGLECLPLRMERLGRLVEMRLDGNSLSYLPPAAGALPSLTALHASHNRLTALPAELCGASSLTGIFVAHNQLTALPASLGQLRQRLSELQLHSNCLSVLPRELGLLLSLTRLTSAGNPLVHPPLDVARQGVAAVREYLLRHGAARAGGSADGGGGEGGEEDEGGGSGKEGDSSEREVGSQDKGGSSGAEEEGDAGEQRPRPRHDRGATAAPRAFGGSCVACADKADRIEDLNQLLRDARERQERSERQLDQAREQMSRQSRDLAAQAVQLVELQGEATRLTRQLQAAALQPGYRAGSTHGSGGGASASRQGEVEAALRGEAADLRKQLEAAQVAVEAAERELRQQRHRTQEAEAQAALARERSQEVDGALQRERQRCDAATAAATAAEGEVARLGGVQAERDSLRTELRATKASQEEAWAAAASARDGQLAAEGRADMTAGRLAAAMSKCRALDQQLQGQQEQAARDAAEAASRERALRNELARLQADNAALTAERELLAPPARPKAAQQHPGGWLKLNGQHDTESDGVCNGSCGPLTSGTVSKLSADLCCSGDAADSLQRRAGPAPEQEPALASASAASALSNGSTPAAAAAATALCSAPAAAAEQRPSPVWSDLLGARLHNYVSELREKAAARDSDGTEFTTAILQHQLLRLQRRSPHGSVSAREMDSLNRRLRIHGAAAAAAAAAAVSRAARSGGAAAGGSGPGAGMGLIKAAPRGGLPPGYRLVRDALLEAARGELLEGLKRVSAAHIAEGLMATAPPPPTSLVAGGGGLGLGGGGGGSGAGLALNTIYTGTMDVQGSARACLPGRAAVMVGVLGLLALEPAWVLPALPPPKLPAWRSAAPAASSASASASAGPLGALRPGSNIGGSSSGSSSTSTTSIALLGGGGRGQHLSAAVALADALLRHRGLPPLPYHELRMLVVVVALLQEHPDLVDPVSGAPGCPAWGLASALELLVPLAGVLATSPVCGMAGSGDAVAHARTAGPVVRMHLAAAQAALAAATLTQSMASKQGKGASVAASQGSGGGVTARGGSSRSSTSNSSSAAATTTVTSTATGSSTSSSSSNGTSCGEDGSEAGDAAAASPSSSAGVDPRLFVREYVRCMKRQAERAAQDGLEEAPLCLWVAGRLPQALAPFLELGGAGTAAGGGPGAPLPLGARSGAGGGGGGTLRLTGGLRRDRMLRYELLRTVLATGLDGAPRSVQAVGGDAMKALLMSAAVVGYLRGASAWEAEQILANHHNAATTSSNGGGGSSSSNGSSASSIFSPGGKGADAGVVRGVDEGPVGLRLSSSVALLAEHSAAVRADTPPTSTRQRQEQLLLSARAADPSAPGLVAASLVPCGSAHLLHCRALREGPPTIEVMATSGVVEAPRDPHAQRRLRERVLEALRERRAVRLQCLSGPTVELAMLVLAQVCSDMRLDGLDVVVVPELDPPDDQLPAAVAELLGGLVEPLGGAGGSSSSGSGPLGTSWRQQALAAGAVSAEAGADAEPDAWSQPLGGAALPAPASDAADAAAAARAGSARSGGGGGGLRDGWRVLRRAGINRAACALLGVAGVGGSNEAEEAEALDGRLLLDFYPGLLAAMRKAAGAGGAGGFGGGLGLGLGTDLEAGMGSGLDSGDGLEEELLNAAGREYERTTARPRLCDVPERVWVTLCVMICAPGRLGAPGRPLPLQELPPLGSPAATGKRQQAPAGASASAAAAAPAAAGAVAAGGAEAGVQAGGAAVTSTAAARSTGRRGGAAAPGVGAGAAAVAAVSGAIARRTVAL</sequence>
<proteinExistence type="predicted"/>